<evidence type="ECO:0000256" key="6">
    <source>
        <dbReference type="SAM" id="Coils"/>
    </source>
</evidence>
<dbReference type="InterPro" id="IPR036864">
    <property type="entry name" value="Zn2-C6_fun-type_DNA-bd_sf"/>
</dbReference>
<keyword evidence="9" id="KW-1185">Reference proteome</keyword>
<keyword evidence="4" id="KW-0804">Transcription</keyword>
<dbReference type="InterPro" id="IPR007219">
    <property type="entry name" value="XnlR_reg_dom"/>
</dbReference>
<accession>A0A0D2EWS9</accession>
<dbReference type="Pfam" id="PF00172">
    <property type="entry name" value="Zn_clus"/>
    <property type="match status" value="1"/>
</dbReference>
<dbReference type="GO" id="GO:0000981">
    <property type="term" value="F:DNA-binding transcription factor activity, RNA polymerase II-specific"/>
    <property type="evidence" value="ECO:0007669"/>
    <property type="project" value="InterPro"/>
</dbReference>
<keyword evidence="2" id="KW-0805">Transcription regulation</keyword>
<feature type="coiled-coil region" evidence="6">
    <location>
        <begin position="390"/>
        <end position="417"/>
    </location>
</feature>
<keyword evidence="5" id="KW-0539">Nucleus</keyword>
<keyword evidence="3" id="KW-0238">DNA-binding</keyword>
<dbReference type="Proteomes" id="UP000054342">
    <property type="component" value="Unassembled WGS sequence"/>
</dbReference>
<organism evidence="8 9">
    <name type="scientific">Exophiala xenobiotica</name>
    <dbReference type="NCBI Taxonomy" id="348802"/>
    <lineage>
        <taxon>Eukaryota</taxon>
        <taxon>Fungi</taxon>
        <taxon>Dikarya</taxon>
        <taxon>Ascomycota</taxon>
        <taxon>Pezizomycotina</taxon>
        <taxon>Eurotiomycetes</taxon>
        <taxon>Chaetothyriomycetidae</taxon>
        <taxon>Chaetothyriales</taxon>
        <taxon>Herpotrichiellaceae</taxon>
        <taxon>Exophiala</taxon>
    </lineage>
</organism>
<dbReference type="SMART" id="SM00906">
    <property type="entry name" value="Fungal_trans"/>
    <property type="match status" value="1"/>
</dbReference>
<reference evidence="8 9" key="1">
    <citation type="submission" date="2015-01" db="EMBL/GenBank/DDBJ databases">
        <title>The Genome Sequence of Exophiala xenobiotica CBS118157.</title>
        <authorList>
            <consortium name="The Broad Institute Genomics Platform"/>
            <person name="Cuomo C."/>
            <person name="de Hoog S."/>
            <person name="Gorbushina A."/>
            <person name="Stielow B."/>
            <person name="Teixiera M."/>
            <person name="Abouelleil A."/>
            <person name="Chapman S.B."/>
            <person name="Priest M."/>
            <person name="Young S.K."/>
            <person name="Wortman J."/>
            <person name="Nusbaum C."/>
            <person name="Birren B."/>
        </authorList>
    </citation>
    <scope>NUCLEOTIDE SEQUENCE [LARGE SCALE GENOMIC DNA]</scope>
    <source>
        <strain evidence="8 9">CBS 118157</strain>
    </source>
</reference>
<dbReference type="AlphaFoldDB" id="A0A0D2EWS9"/>
<name>A0A0D2EWS9_9EURO</name>
<dbReference type="CDD" id="cd12148">
    <property type="entry name" value="fungal_TF_MHR"/>
    <property type="match status" value="1"/>
</dbReference>
<evidence type="ECO:0000259" key="7">
    <source>
        <dbReference type="PROSITE" id="PS50048"/>
    </source>
</evidence>
<protein>
    <recommendedName>
        <fullName evidence="7">Zn(2)-C6 fungal-type domain-containing protein</fullName>
    </recommendedName>
</protein>
<evidence type="ECO:0000256" key="4">
    <source>
        <dbReference type="ARBA" id="ARBA00023163"/>
    </source>
</evidence>
<feature type="domain" description="Zn(2)-C6 fungal-type" evidence="7">
    <location>
        <begin position="38"/>
        <end position="64"/>
    </location>
</feature>
<dbReference type="EMBL" id="KN847318">
    <property type="protein sequence ID" value="KIW59215.1"/>
    <property type="molecule type" value="Genomic_DNA"/>
</dbReference>
<dbReference type="Pfam" id="PF04082">
    <property type="entry name" value="Fungal_trans"/>
    <property type="match status" value="1"/>
</dbReference>
<dbReference type="PANTHER" id="PTHR47783">
    <property type="entry name" value="ZN(II)2CYS6 TRANSCRIPTION FACTOR (EUROFUNG)-RELATED"/>
    <property type="match status" value="1"/>
</dbReference>
<dbReference type="Gene3D" id="4.10.240.10">
    <property type="entry name" value="Zn(2)-C6 fungal-type DNA-binding domain"/>
    <property type="match status" value="1"/>
</dbReference>
<dbReference type="CDD" id="cd00067">
    <property type="entry name" value="GAL4"/>
    <property type="match status" value="1"/>
</dbReference>
<gene>
    <name evidence="8" type="ORF">PV05_03680</name>
</gene>
<dbReference type="GeneID" id="25325588"/>
<dbReference type="STRING" id="348802.A0A0D2EWS9"/>
<dbReference type="PROSITE" id="PS50048">
    <property type="entry name" value="ZN2_CY6_FUNGAL_2"/>
    <property type="match status" value="1"/>
</dbReference>
<keyword evidence="1" id="KW-0479">Metal-binding</keyword>
<dbReference type="RefSeq" id="XP_013319800.1">
    <property type="nucleotide sequence ID" value="XM_013464346.1"/>
</dbReference>
<evidence type="ECO:0000256" key="3">
    <source>
        <dbReference type="ARBA" id="ARBA00023125"/>
    </source>
</evidence>
<dbReference type="InterPro" id="IPR001138">
    <property type="entry name" value="Zn2Cys6_DnaBD"/>
</dbReference>
<evidence type="ECO:0000313" key="8">
    <source>
        <dbReference type="EMBL" id="KIW59215.1"/>
    </source>
</evidence>
<dbReference type="GO" id="GO:0003677">
    <property type="term" value="F:DNA binding"/>
    <property type="evidence" value="ECO:0007669"/>
    <property type="project" value="UniProtKB-KW"/>
</dbReference>
<evidence type="ECO:0000313" key="9">
    <source>
        <dbReference type="Proteomes" id="UP000054342"/>
    </source>
</evidence>
<keyword evidence="6" id="KW-0175">Coiled coil</keyword>
<dbReference type="GO" id="GO:0008270">
    <property type="term" value="F:zinc ion binding"/>
    <property type="evidence" value="ECO:0007669"/>
    <property type="project" value="InterPro"/>
</dbReference>
<dbReference type="GO" id="GO:0006351">
    <property type="term" value="P:DNA-templated transcription"/>
    <property type="evidence" value="ECO:0007669"/>
    <property type="project" value="InterPro"/>
</dbReference>
<dbReference type="SUPFAM" id="SSF57701">
    <property type="entry name" value="Zn2/Cys6 DNA-binding domain"/>
    <property type="match status" value="1"/>
</dbReference>
<proteinExistence type="predicted"/>
<sequence length="719" mass="80677">MESTMAYRRRSEREPPWLAGEVWTRAERRPKADFTSRCRRQKLRCSGTKPSCTACVQRAATCDYQDPRLNRVKFVMQKPCKDADPKRNDGPVDGNAPATSLAKEVNTIVVPDKIVETRSIRIPFFRWFGPTGIAPGYKKMLFDVRHPSQQDAEDPEALPPAEDESKVHTSIRESAAASVFETDGITPAPRVLGPLLDTFFDHYGCHFPFYRRDAFTVLVKDRKVSALVLNSICGLSARFSPLPEFQDYPLYLRGDIFAQKAKVLLVPLLNLPSYDVVASILMLVWLELASNHDVGVWMYMGMACRMAMDLGMHKAAISGPDKLAPEEYWTVSRTWFSVHHLDHIISFATGRPLSIERKYIDVPWPRIDANAALPSPFPSMVVIMQTLGLLHDELNNINQLAELADSTREKLLRYNDELINYYAHLPPALSFDIHNFQSYVATGEGGTYLMLHLWFHAIVIGLHRPGLRYGQEARAKSICLTLESRGIALSSARTITSILNLVEVVDTRTLVSSPFIDQAVEVAGLVFIAESSSTSNPLKRITSRSNYDVCLRTLQRLITYWKGVSWVTTTMEQQAEGIRETDPAEGSVDPHSLIELQDTKMIQKLFEKMRQSMPRRTITKAQESIGVGFSGLTNDSSQGNVMILQPNSPSIGDQMNYTGGPHSAPIGARKYAFSEQHFTSESALIGGESWHSWIDDRFLEDLDLTFETLPAQMANSPNS</sequence>
<dbReference type="OrthoDB" id="8120565at2759"/>
<dbReference type="PANTHER" id="PTHR47783:SF1">
    <property type="entry name" value="ZN(II)2CYS6 TRANSCRIPTION FACTOR (EUROFUNG)"/>
    <property type="match status" value="1"/>
</dbReference>
<evidence type="ECO:0000256" key="1">
    <source>
        <dbReference type="ARBA" id="ARBA00022723"/>
    </source>
</evidence>
<evidence type="ECO:0000256" key="2">
    <source>
        <dbReference type="ARBA" id="ARBA00023015"/>
    </source>
</evidence>
<evidence type="ECO:0000256" key="5">
    <source>
        <dbReference type="ARBA" id="ARBA00023242"/>
    </source>
</evidence>